<keyword evidence="3" id="KW-1185">Reference proteome</keyword>
<reference evidence="2 3" key="1">
    <citation type="submission" date="2020-03" db="EMBL/GenBank/DDBJ databases">
        <title>Draft Genome Sequence of Cudoniella acicularis.</title>
        <authorList>
            <person name="Buettner E."/>
            <person name="Kellner H."/>
        </authorList>
    </citation>
    <scope>NUCLEOTIDE SEQUENCE [LARGE SCALE GENOMIC DNA]</scope>
    <source>
        <strain evidence="2 3">DSM 108380</strain>
    </source>
</reference>
<protein>
    <submittedName>
        <fullName evidence="2">Uncharacterized protein</fullName>
    </submittedName>
</protein>
<dbReference type="EMBL" id="JAAMPI010002698">
    <property type="protein sequence ID" value="KAF4609831.1"/>
    <property type="molecule type" value="Genomic_DNA"/>
</dbReference>
<organism evidence="2 3">
    <name type="scientific">Cudoniella acicularis</name>
    <dbReference type="NCBI Taxonomy" id="354080"/>
    <lineage>
        <taxon>Eukaryota</taxon>
        <taxon>Fungi</taxon>
        <taxon>Dikarya</taxon>
        <taxon>Ascomycota</taxon>
        <taxon>Pezizomycotina</taxon>
        <taxon>Leotiomycetes</taxon>
        <taxon>Helotiales</taxon>
        <taxon>Tricladiaceae</taxon>
        <taxon>Cudoniella</taxon>
    </lineage>
</organism>
<proteinExistence type="predicted"/>
<gene>
    <name evidence="2" type="ORF">G7Y89_g15792</name>
</gene>
<evidence type="ECO:0000313" key="3">
    <source>
        <dbReference type="Proteomes" id="UP000566819"/>
    </source>
</evidence>
<name>A0A8H4QFQ9_9HELO</name>
<dbReference type="Proteomes" id="UP000566819">
    <property type="component" value="Unassembled WGS sequence"/>
</dbReference>
<evidence type="ECO:0000256" key="1">
    <source>
        <dbReference type="SAM" id="MobiDB-lite"/>
    </source>
</evidence>
<evidence type="ECO:0000313" key="2">
    <source>
        <dbReference type="EMBL" id="KAF4609831.1"/>
    </source>
</evidence>
<sequence>MGENGLARRQFGSHGARGVPQPSGHTEPSLLRESTANSFSGAVQGLQAPAAGHSVKSESPGELKLPAHSAIHQHPRPLCYCQEPLLSRLFLSPGVRDQDAAQDAQSEILRINCLRSCRTTTNHEPRTTNLTMPRCSLLLGGHGMTRGCTLRGQRAKGYRHAAPHQEPPGLQGQELHHVADTRQLILAKAGLGMLLNTSTSENPDTHTKTQRLSGW</sequence>
<dbReference type="AlphaFoldDB" id="A0A8H4QFQ9"/>
<feature type="region of interest" description="Disordered" evidence="1">
    <location>
        <begin position="196"/>
        <end position="215"/>
    </location>
</feature>
<accession>A0A8H4QFQ9</accession>
<feature type="region of interest" description="Disordered" evidence="1">
    <location>
        <begin position="1"/>
        <end position="30"/>
    </location>
</feature>
<comment type="caution">
    <text evidence="2">The sequence shown here is derived from an EMBL/GenBank/DDBJ whole genome shotgun (WGS) entry which is preliminary data.</text>
</comment>